<evidence type="ECO:0000313" key="1">
    <source>
        <dbReference type="EMBL" id="GLX65797.1"/>
    </source>
</evidence>
<reference evidence="1 2" key="1">
    <citation type="submission" date="2023-03" db="EMBL/GenBank/DDBJ databases">
        <title>Draft genome sequence of the bacteria which degrade cell wall of Tricholomamatutake.</title>
        <authorList>
            <person name="Konishi Y."/>
            <person name="Fukuta Y."/>
            <person name="Shirasaka N."/>
        </authorList>
    </citation>
    <scope>NUCLEOTIDE SEQUENCE [LARGE SCALE GENOMIC DNA]</scope>
    <source>
        <strain evidence="2">mu1</strain>
    </source>
</reference>
<dbReference type="EMBL" id="BSSQ01000001">
    <property type="protein sequence ID" value="GLX65797.1"/>
    <property type="molecule type" value="Genomic_DNA"/>
</dbReference>
<comment type="caution">
    <text evidence="1">The sequence shown here is derived from an EMBL/GenBank/DDBJ whole genome shotgun (WGS) entry which is preliminary data.</text>
</comment>
<sequence>MKWSRVVIASFMLVTLLLLVLQGHPYNAKATASTESTNTTYKQSAADVSWAYMSWPIHSQYVSDPLIGSRDQDKIAELLQWLDYAKANDGKGLTSPMMGRSMALHIEYRDHNILTIRPAWHCTSKQDEQGNTTTSCTPVENKIWVSDPVKGDYFVESDKLFSFVSEGYSDWLPNVLPYELPAELKPGTTFTVVGHGARTDKVNVTLAKEDKIIWEQSIAVYEGEWQGKGEVPADLPEGEYDWKVQIGDSGYGTSVHIVD</sequence>
<dbReference type="Proteomes" id="UP001157114">
    <property type="component" value="Unassembled WGS sequence"/>
</dbReference>
<accession>A0ABQ6G9Q3</accession>
<protein>
    <submittedName>
        <fullName evidence="1">Uncharacterized protein</fullName>
    </submittedName>
</protein>
<keyword evidence="2" id="KW-1185">Reference proteome</keyword>
<name>A0ABQ6G9Q3_9BACL</name>
<organism evidence="1 2">
    <name type="scientific">Paenibacillus glycanilyticus</name>
    <dbReference type="NCBI Taxonomy" id="126569"/>
    <lineage>
        <taxon>Bacteria</taxon>
        <taxon>Bacillati</taxon>
        <taxon>Bacillota</taxon>
        <taxon>Bacilli</taxon>
        <taxon>Bacillales</taxon>
        <taxon>Paenibacillaceae</taxon>
        <taxon>Paenibacillus</taxon>
    </lineage>
</organism>
<gene>
    <name evidence="1" type="ORF">MU1_01410</name>
</gene>
<proteinExistence type="predicted"/>
<dbReference type="RefSeq" id="WP_284236472.1">
    <property type="nucleotide sequence ID" value="NZ_BSSQ01000001.1"/>
</dbReference>
<evidence type="ECO:0000313" key="2">
    <source>
        <dbReference type="Proteomes" id="UP001157114"/>
    </source>
</evidence>